<dbReference type="AlphaFoldDB" id="H6SQH2"/>
<feature type="transmembrane region" description="Helical" evidence="2">
    <location>
        <begin position="25"/>
        <end position="44"/>
    </location>
</feature>
<feature type="transmembrane region" description="Helical" evidence="2">
    <location>
        <begin position="174"/>
        <end position="192"/>
    </location>
</feature>
<dbReference type="PATRIC" id="fig|1150469.3.peg.3455"/>
<keyword evidence="2" id="KW-0472">Membrane</keyword>
<dbReference type="HOGENOM" id="CLU_032828_2_2_5"/>
<feature type="transmembrane region" description="Helical" evidence="2">
    <location>
        <begin position="124"/>
        <end position="142"/>
    </location>
</feature>
<feature type="transmembrane region" description="Helical" evidence="2">
    <location>
        <begin position="232"/>
        <end position="252"/>
    </location>
</feature>
<dbReference type="PANTHER" id="PTHR22911">
    <property type="entry name" value="ACYL-MALONYL CONDENSING ENZYME-RELATED"/>
    <property type="match status" value="1"/>
</dbReference>
<keyword evidence="2" id="KW-1133">Transmembrane helix</keyword>
<feature type="transmembrane region" description="Helical" evidence="2">
    <location>
        <begin position="264"/>
        <end position="280"/>
    </location>
</feature>
<proteinExistence type="predicted"/>
<feature type="transmembrane region" description="Helical" evidence="2">
    <location>
        <begin position="96"/>
        <end position="118"/>
    </location>
</feature>
<protein>
    <recommendedName>
        <fullName evidence="3">EamA domain-containing protein</fullName>
    </recommendedName>
</protein>
<organism evidence="4 5">
    <name type="scientific">Pararhodospirillum photometricum DSM 122</name>
    <dbReference type="NCBI Taxonomy" id="1150469"/>
    <lineage>
        <taxon>Bacteria</taxon>
        <taxon>Pseudomonadati</taxon>
        <taxon>Pseudomonadota</taxon>
        <taxon>Alphaproteobacteria</taxon>
        <taxon>Rhodospirillales</taxon>
        <taxon>Rhodospirillaceae</taxon>
        <taxon>Pararhodospirillum</taxon>
    </lineage>
</organism>
<dbReference type="KEGG" id="rpm:RSPPHO_03065"/>
<feature type="transmembrane region" description="Helical" evidence="2">
    <location>
        <begin position="286"/>
        <end position="303"/>
    </location>
</feature>
<feature type="transmembrane region" description="Helical" evidence="2">
    <location>
        <begin position="204"/>
        <end position="226"/>
    </location>
</feature>
<dbReference type="PANTHER" id="PTHR22911:SF103">
    <property type="entry name" value="BLR2811 PROTEIN"/>
    <property type="match status" value="1"/>
</dbReference>
<dbReference type="Pfam" id="PF00892">
    <property type="entry name" value="EamA"/>
    <property type="match status" value="2"/>
</dbReference>
<feature type="transmembrane region" description="Helical" evidence="2">
    <location>
        <begin position="50"/>
        <end position="75"/>
    </location>
</feature>
<sequence length="316" mass="33243">MALRGCLSMALPASSSRPPSTDRPGLGILCLIGVTLIFAVQDALTKHLVSLYPVSFIVMVRYWIFAVFAVGLALWQGGRQGGGIRGALVSQRPLLQALRGLLLVGEIALMAVAFRSLGLAEVQAVFAIYPLLVMVLAIPILGEHVGWHRWMATGVAFAGLLIVVRPGAGTFEPAALAAASAALLYALFNVLSRSLSRVDSAATTQLYTAGVGAAAITVVGLGQWTPLPGADWVALGIMSALSIAAHVLLLVALTLTQASVLQPYNYLMLVWSIGVGYVVFHDIPDAWTLTGGAVIVASGLYALHRQRLSGPGQERR</sequence>
<feature type="transmembrane region" description="Helical" evidence="2">
    <location>
        <begin position="149"/>
        <end position="168"/>
    </location>
</feature>
<dbReference type="GO" id="GO:0016020">
    <property type="term" value="C:membrane"/>
    <property type="evidence" value="ECO:0007669"/>
    <property type="project" value="InterPro"/>
</dbReference>
<evidence type="ECO:0000259" key="3">
    <source>
        <dbReference type="Pfam" id="PF00892"/>
    </source>
</evidence>
<dbReference type="SUPFAM" id="SSF103481">
    <property type="entry name" value="Multidrug resistance efflux transporter EmrE"/>
    <property type="match status" value="2"/>
</dbReference>
<evidence type="ECO:0000256" key="2">
    <source>
        <dbReference type="SAM" id="Phobius"/>
    </source>
</evidence>
<dbReference type="STRING" id="1150469.RSPPHO_03065"/>
<keyword evidence="2" id="KW-0812">Transmembrane</keyword>
<evidence type="ECO:0000256" key="1">
    <source>
        <dbReference type="SAM" id="MobiDB-lite"/>
    </source>
</evidence>
<reference evidence="4 5" key="1">
    <citation type="submission" date="2012-02" db="EMBL/GenBank/DDBJ databases">
        <title>Shotgun genome sequence of Phaeospirillum photometricum DSM 122.</title>
        <authorList>
            <person name="Duquesne K."/>
            <person name="Sturgis J."/>
        </authorList>
    </citation>
    <scope>NUCLEOTIDE SEQUENCE [LARGE SCALE GENOMIC DNA]</scope>
    <source>
        <strain evidence="5">DSM122</strain>
    </source>
</reference>
<gene>
    <name evidence="4" type="ORF">RSPPHO_03065</name>
</gene>
<feature type="domain" description="EamA" evidence="3">
    <location>
        <begin position="26"/>
        <end position="164"/>
    </location>
</feature>
<accession>H6SQH2</accession>
<dbReference type="eggNOG" id="COG0697">
    <property type="taxonomic scope" value="Bacteria"/>
</dbReference>
<evidence type="ECO:0000313" key="5">
    <source>
        <dbReference type="Proteomes" id="UP000033220"/>
    </source>
</evidence>
<dbReference type="InterPro" id="IPR037185">
    <property type="entry name" value="EmrE-like"/>
</dbReference>
<name>H6SQH2_PARPM</name>
<dbReference type="EMBL" id="HE663493">
    <property type="protein sequence ID" value="CCG09691.1"/>
    <property type="molecule type" value="Genomic_DNA"/>
</dbReference>
<feature type="domain" description="EamA" evidence="3">
    <location>
        <begin position="174"/>
        <end position="298"/>
    </location>
</feature>
<dbReference type="InterPro" id="IPR000620">
    <property type="entry name" value="EamA_dom"/>
</dbReference>
<evidence type="ECO:0000313" key="4">
    <source>
        <dbReference type="EMBL" id="CCG09691.1"/>
    </source>
</evidence>
<feature type="region of interest" description="Disordered" evidence="1">
    <location>
        <begin position="1"/>
        <end position="21"/>
    </location>
</feature>
<dbReference type="Proteomes" id="UP000033220">
    <property type="component" value="Chromosome DSM 122"/>
</dbReference>
<keyword evidence="5" id="KW-1185">Reference proteome</keyword>